<dbReference type="Gene3D" id="3.30.2290.10">
    <property type="entry name" value="PmbA/TldD superfamily"/>
    <property type="match status" value="1"/>
</dbReference>
<feature type="domain" description="Metalloprotease TldD/E N-terminal" evidence="5">
    <location>
        <begin position="18"/>
        <end position="79"/>
    </location>
</feature>
<dbReference type="RefSeq" id="WP_055040933.1">
    <property type="nucleotide sequence ID" value="NZ_LKBH01000139.1"/>
</dbReference>
<dbReference type="SUPFAM" id="SSF111283">
    <property type="entry name" value="Putative modulator of DNA gyrase, PmbA/TldD"/>
    <property type="match status" value="1"/>
</dbReference>
<dbReference type="Proteomes" id="UP000050301">
    <property type="component" value="Unassembled WGS sequence"/>
</dbReference>
<dbReference type="InParanoid" id="A0A0Q0RIZ8"/>
<accession>A0A0Q0RIZ8</accession>
<dbReference type="EMBL" id="LKBH01000139">
    <property type="protein sequence ID" value="KQB35410.1"/>
    <property type="molecule type" value="Genomic_DNA"/>
</dbReference>
<feature type="domain" description="Metalloprotease TldD/E C-terminal" evidence="6">
    <location>
        <begin position="219"/>
        <end position="458"/>
    </location>
</feature>
<dbReference type="InterPro" id="IPR045569">
    <property type="entry name" value="Metalloprtase-TldD/E_C"/>
</dbReference>
<dbReference type="InterPro" id="IPR002510">
    <property type="entry name" value="Metalloprtase-TldD/E_N"/>
</dbReference>
<keyword evidence="9" id="KW-1185">Reference proteome</keyword>
<evidence type="ECO:0000256" key="3">
    <source>
        <dbReference type="ARBA" id="ARBA00022801"/>
    </source>
</evidence>
<dbReference type="AlphaFoldDB" id="A0A0Q0RIZ8"/>
<evidence type="ECO:0000313" key="8">
    <source>
        <dbReference type="EMBL" id="KQB35410.1"/>
    </source>
</evidence>
<evidence type="ECO:0000313" key="9">
    <source>
        <dbReference type="Proteomes" id="UP000050301"/>
    </source>
</evidence>
<evidence type="ECO:0000259" key="7">
    <source>
        <dbReference type="Pfam" id="PF19290"/>
    </source>
</evidence>
<comment type="similarity">
    <text evidence="1">Belongs to the peptidase U62 family.</text>
</comment>
<dbReference type="GO" id="GO:0005829">
    <property type="term" value="C:cytosol"/>
    <property type="evidence" value="ECO:0007669"/>
    <property type="project" value="TreeGrafter"/>
</dbReference>
<protein>
    <submittedName>
        <fullName evidence="8">Peptidase</fullName>
    </submittedName>
</protein>
<organism evidence="8 9">
    <name type="scientific">Acidiplasma cupricumulans</name>
    <dbReference type="NCBI Taxonomy" id="312540"/>
    <lineage>
        <taxon>Archaea</taxon>
        <taxon>Methanobacteriati</taxon>
        <taxon>Thermoplasmatota</taxon>
        <taxon>Thermoplasmata</taxon>
        <taxon>Thermoplasmatales</taxon>
        <taxon>Ferroplasmaceae</taxon>
        <taxon>Acidiplasma</taxon>
    </lineage>
</organism>
<dbReference type="PANTHER" id="PTHR30624">
    <property type="entry name" value="UNCHARACTERIZED PROTEIN TLDD AND PMBA"/>
    <property type="match status" value="1"/>
</dbReference>
<dbReference type="PANTHER" id="PTHR30624:SF11">
    <property type="entry name" value="ZINC-DEPENDENT PROTEASE, TLDD_PMBA FAMILY"/>
    <property type="match status" value="1"/>
</dbReference>
<dbReference type="InterPro" id="IPR051463">
    <property type="entry name" value="Peptidase_U62_metallo"/>
</dbReference>
<proteinExistence type="inferred from homology"/>
<name>A0A0Q0RIZ8_9ARCH</name>
<evidence type="ECO:0000259" key="5">
    <source>
        <dbReference type="Pfam" id="PF01523"/>
    </source>
</evidence>
<evidence type="ECO:0000256" key="4">
    <source>
        <dbReference type="ARBA" id="ARBA00023049"/>
    </source>
</evidence>
<dbReference type="GO" id="GO:0006508">
    <property type="term" value="P:proteolysis"/>
    <property type="evidence" value="ECO:0007669"/>
    <property type="project" value="UniProtKB-KW"/>
</dbReference>
<keyword evidence="4" id="KW-0482">Metalloprotease</keyword>
<dbReference type="GO" id="GO:0008237">
    <property type="term" value="F:metallopeptidase activity"/>
    <property type="evidence" value="ECO:0007669"/>
    <property type="project" value="UniProtKB-KW"/>
</dbReference>
<gene>
    <name evidence="8" type="ORF">AOG55_06870</name>
</gene>
<keyword evidence="2" id="KW-0645">Protease</keyword>
<evidence type="ECO:0000256" key="1">
    <source>
        <dbReference type="ARBA" id="ARBA00005836"/>
    </source>
</evidence>
<dbReference type="InterPro" id="IPR035068">
    <property type="entry name" value="TldD/PmbA_N"/>
</dbReference>
<evidence type="ECO:0000256" key="2">
    <source>
        <dbReference type="ARBA" id="ARBA00022670"/>
    </source>
</evidence>
<dbReference type="Pfam" id="PF01523">
    <property type="entry name" value="PmbA_TldD_1st"/>
    <property type="match status" value="1"/>
</dbReference>
<keyword evidence="3" id="KW-0378">Hydrolase</keyword>
<dbReference type="Pfam" id="PF19289">
    <property type="entry name" value="PmbA_TldD_3rd"/>
    <property type="match status" value="1"/>
</dbReference>
<sequence>MEFADKILSYLERQSEYCEVRFIQSSENYYHYNNGKYTGSGLSEDSGYAVRVQNGSISMGFFNDDNFDAIRDKLDAVIKKSRLKGKNKIDQGGGTRDAWSENGKKAVTDFPDSEKIDILKSADALMDNAGASLRMNALHDRQIKQFYINSSGTEINSEYSRIYYVYNAGVYDSGSFEETYNEFGYTGGYENLLELNLEDIIKNDIKSIQGAIRSHRPEPGKYDVVIGPDISGIAAHESAGHPMEYDRISGRESAQAGESFIRPDNYPLKIGSSAVNIIDDPNVAKSFGYYKYDDEGIRAKKRYLYKNGYTSEFILNRESAGLNNSKSNGGGRSSDWDMEPLARMSTTYLEPGDYTFDELIEDIRNGIYIKNYTEWNIDDIRFNEKYVGREAYIIKNGKIMEQVRRPVIETNTVKFYTSMDAVGNDLKFSAGICGKGDPEQGVDVWMGGPHARLRNMYIK</sequence>
<evidence type="ECO:0000259" key="6">
    <source>
        <dbReference type="Pfam" id="PF19289"/>
    </source>
</evidence>
<dbReference type="Pfam" id="PF19290">
    <property type="entry name" value="PmbA_TldD_2nd"/>
    <property type="match status" value="1"/>
</dbReference>
<dbReference type="InterPro" id="IPR036059">
    <property type="entry name" value="TldD/PmbA_sf"/>
</dbReference>
<dbReference type="PIRSF" id="PIRSF004919">
    <property type="entry name" value="TldD"/>
    <property type="match status" value="1"/>
</dbReference>
<dbReference type="InterPro" id="IPR045570">
    <property type="entry name" value="Metalloprtase-TldD/E_cen_dom"/>
</dbReference>
<reference evidence="8 9" key="1">
    <citation type="submission" date="2015-09" db="EMBL/GenBank/DDBJ databases">
        <title>Heavy metals and arsenic resistance mechanisms in polyextremophilic archaea of the family Ferroplasmaceae.</title>
        <authorList>
            <person name="Bulaev A.G."/>
            <person name="Kanygina A.V."/>
        </authorList>
    </citation>
    <scope>NUCLEOTIDE SEQUENCE [LARGE SCALE GENOMIC DNA]</scope>
    <source>
        <strain evidence="8 9">BH2</strain>
    </source>
</reference>
<dbReference type="InterPro" id="IPR025502">
    <property type="entry name" value="TldD"/>
</dbReference>
<feature type="domain" description="Metalloprotease TldD/E central" evidence="7">
    <location>
        <begin position="108"/>
        <end position="199"/>
    </location>
</feature>
<comment type="caution">
    <text evidence="8">The sequence shown here is derived from an EMBL/GenBank/DDBJ whole genome shotgun (WGS) entry which is preliminary data.</text>
</comment>